<evidence type="ECO:0000313" key="2">
    <source>
        <dbReference type="EMBL" id="PIL30109.1"/>
    </source>
</evidence>
<sequence length="121" mass="13390">MARAGSRRQKLERWRFDVPSTPKLALSEGLAHLIQLLPSSSRPTFMSSESSESSGEPDSEHGHRHVQGQLLYPAPDKVVDDSHVGRQDRGARGDTFPCGPRNARPPSRRHAPLFLSRPGCQ</sequence>
<accession>A0A2G8S8K8</accession>
<dbReference type="AlphaFoldDB" id="A0A2G8S8K8"/>
<proteinExistence type="predicted"/>
<evidence type="ECO:0000313" key="3">
    <source>
        <dbReference type="Proteomes" id="UP000230002"/>
    </source>
</evidence>
<protein>
    <submittedName>
        <fullName evidence="2">Uncharacterized protein</fullName>
    </submittedName>
</protein>
<name>A0A2G8S8K8_9APHY</name>
<feature type="compositionally biased region" description="Basic and acidic residues" evidence="1">
    <location>
        <begin position="77"/>
        <end position="92"/>
    </location>
</feature>
<comment type="caution">
    <text evidence="2">The sequence shown here is derived from an EMBL/GenBank/DDBJ whole genome shotgun (WGS) entry which is preliminary data.</text>
</comment>
<evidence type="ECO:0000256" key="1">
    <source>
        <dbReference type="SAM" id="MobiDB-lite"/>
    </source>
</evidence>
<feature type="compositionally biased region" description="Low complexity" evidence="1">
    <location>
        <begin position="38"/>
        <end position="56"/>
    </location>
</feature>
<dbReference type="Proteomes" id="UP000230002">
    <property type="component" value="Unassembled WGS sequence"/>
</dbReference>
<keyword evidence="3" id="KW-1185">Reference proteome</keyword>
<organism evidence="2 3">
    <name type="scientific">Ganoderma sinense ZZ0214-1</name>
    <dbReference type="NCBI Taxonomy" id="1077348"/>
    <lineage>
        <taxon>Eukaryota</taxon>
        <taxon>Fungi</taxon>
        <taxon>Dikarya</taxon>
        <taxon>Basidiomycota</taxon>
        <taxon>Agaricomycotina</taxon>
        <taxon>Agaricomycetes</taxon>
        <taxon>Polyporales</taxon>
        <taxon>Polyporaceae</taxon>
        <taxon>Ganoderma</taxon>
    </lineage>
</organism>
<dbReference type="EMBL" id="AYKW01000016">
    <property type="protein sequence ID" value="PIL30109.1"/>
    <property type="molecule type" value="Genomic_DNA"/>
</dbReference>
<reference evidence="2 3" key="1">
    <citation type="journal article" date="2015" name="Sci. Rep.">
        <title>Chromosome-level genome map provides insights into diverse defense mechanisms in the medicinal fungus Ganoderma sinense.</title>
        <authorList>
            <person name="Zhu Y."/>
            <person name="Xu J."/>
            <person name="Sun C."/>
            <person name="Zhou S."/>
            <person name="Xu H."/>
            <person name="Nelson D.R."/>
            <person name="Qian J."/>
            <person name="Song J."/>
            <person name="Luo H."/>
            <person name="Xiang L."/>
            <person name="Li Y."/>
            <person name="Xu Z."/>
            <person name="Ji A."/>
            <person name="Wang L."/>
            <person name="Lu S."/>
            <person name="Hayward A."/>
            <person name="Sun W."/>
            <person name="Li X."/>
            <person name="Schwartz D.C."/>
            <person name="Wang Y."/>
            <person name="Chen S."/>
        </authorList>
    </citation>
    <scope>NUCLEOTIDE SEQUENCE [LARGE SCALE GENOMIC DNA]</scope>
    <source>
        <strain evidence="2 3">ZZ0214-1</strain>
    </source>
</reference>
<feature type="region of interest" description="Disordered" evidence="1">
    <location>
        <begin position="38"/>
        <end position="121"/>
    </location>
</feature>
<gene>
    <name evidence="2" type="ORF">GSI_07686</name>
</gene>